<dbReference type="SUPFAM" id="SSF53474">
    <property type="entry name" value="alpha/beta-Hydrolases"/>
    <property type="match status" value="1"/>
</dbReference>
<dbReference type="RefSeq" id="WP_280832181.1">
    <property type="nucleotide sequence ID" value="NZ_JARXVE010000003.1"/>
</dbReference>
<gene>
    <name evidence="2" type="ORF">M2272_002169</name>
</gene>
<evidence type="ECO:0000313" key="3">
    <source>
        <dbReference type="Proteomes" id="UP001160130"/>
    </source>
</evidence>
<dbReference type="Proteomes" id="UP001160130">
    <property type="component" value="Unassembled WGS sequence"/>
</dbReference>
<dbReference type="PANTHER" id="PTHR45856:SF24">
    <property type="entry name" value="FUNGAL LIPASE-LIKE DOMAIN-CONTAINING PROTEIN"/>
    <property type="match status" value="1"/>
</dbReference>
<keyword evidence="3" id="KW-1185">Reference proteome</keyword>
<evidence type="ECO:0000313" key="2">
    <source>
        <dbReference type="EMBL" id="MDH6195529.1"/>
    </source>
</evidence>
<feature type="domain" description="Fungal lipase-type" evidence="1">
    <location>
        <begin position="86"/>
        <end position="217"/>
    </location>
</feature>
<dbReference type="InterPro" id="IPR029058">
    <property type="entry name" value="AB_hydrolase_fold"/>
</dbReference>
<dbReference type="InterPro" id="IPR002921">
    <property type="entry name" value="Fungal_lipase-type"/>
</dbReference>
<dbReference type="CDD" id="cd00519">
    <property type="entry name" value="Lipase_3"/>
    <property type="match status" value="1"/>
</dbReference>
<dbReference type="GO" id="GO:0004806">
    <property type="term" value="F:triacylglycerol lipase activity"/>
    <property type="evidence" value="ECO:0007669"/>
    <property type="project" value="UniProtKB-EC"/>
</dbReference>
<accession>A0ABT6KXX3</accession>
<organism evidence="2 3">
    <name type="scientific">Mycolicibacterium frederiksbergense</name>
    <dbReference type="NCBI Taxonomy" id="117567"/>
    <lineage>
        <taxon>Bacteria</taxon>
        <taxon>Bacillati</taxon>
        <taxon>Actinomycetota</taxon>
        <taxon>Actinomycetes</taxon>
        <taxon>Mycobacteriales</taxon>
        <taxon>Mycobacteriaceae</taxon>
        <taxon>Mycolicibacterium</taxon>
    </lineage>
</organism>
<protein>
    <submittedName>
        <fullName evidence="2">Triacylglycerol lipase</fullName>
        <ecNumber evidence="2">3.1.1.3</ecNumber>
    </submittedName>
</protein>
<comment type="caution">
    <text evidence="2">The sequence shown here is derived from an EMBL/GenBank/DDBJ whole genome shotgun (WGS) entry which is preliminary data.</text>
</comment>
<name>A0ABT6KXX3_9MYCO</name>
<dbReference type="PANTHER" id="PTHR45856">
    <property type="entry name" value="ALPHA/BETA-HYDROLASES SUPERFAMILY PROTEIN"/>
    <property type="match status" value="1"/>
</dbReference>
<sequence length="265" mass="27900">MSFDPRFARDTILPLAQAAYAVFQTPGADPALPAGYRKTALLEVDTDVLAALGDLPESATTLVETVIAPGAVFGLLGNNPAAKTAFVSFRGTLTAAEWLDNLDIATTTYRPVPNFGQVHMGWMTLYETIRDSLVSNIAAACAGCDQLLVTGHSLGAALAVLAAPDILRNMPPNLEPRVTTFAGPRAGLHDFAAAFNMTIESCYRVVNQLDVVPHLPLSFPWLPYEHVGVGVAVDSGGPVDQVYRHSLAAYGKGLDNLAAAPASAV</sequence>
<evidence type="ECO:0000259" key="1">
    <source>
        <dbReference type="Pfam" id="PF01764"/>
    </source>
</evidence>
<keyword evidence="2" id="KW-0378">Hydrolase</keyword>
<proteinExistence type="predicted"/>
<dbReference type="EC" id="3.1.1.3" evidence="2"/>
<dbReference type="Gene3D" id="3.40.50.1820">
    <property type="entry name" value="alpha/beta hydrolase"/>
    <property type="match status" value="1"/>
</dbReference>
<dbReference type="Pfam" id="PF01764">
    <property type="entry name" value="Lipase_3"/>
    <property type="match status" value="1"/>
</dbReference>
<dbReference type="EMBL" id="JARXVE010000003">
    <property type="protein sequence ID" value="MDH6195529.1"/>
    <property type="molecule type" value="Genomic_DNA"/>
</dbReference>
<dbReference type="InterPro" id="IPR051218">
    <property type="entry name" value="Sec_MonoDiacylglyc_Lipase"/>
</dbReference>
<reference evidence="2 3" key="1">
    <citation type="submission" date="2023-04" db="EMBL/GenBank/DDBJ databases">
        <title>Forest soil microbial communities from Buena Vista Peninsula, Colon Province, Panama.</title>
        <authorList>
            <person name="Bouskill N."/>
        </authorList>
    </citation>
    <scope>NUCLEOTIDE SEQUENCE [LARGE SCALE GENOMIC DNA]</scope>
    <source>
        <strain evidence="2 3">AC80</strain>
    </source>
</reference>